<dbReference type="InterPro" id="IPR036388">
    <property type="entry name" value="WH-like_DNA-bd_sf"/>
</dbReference>
<dbReference type="Proteomes" id="UP001596425">
    <property type="component" value="Unassembled WGS sequence"/>
</dbReference>
<protein>
    <submittedName>
        <fullName evidence="2">Helix-turn-helix transcriptional regulator</fullName>
    </submittedName>
</protein>
<dbReference type="InterPro" id="IPR016032">
    <property type="entry name" value="Sig_transdc_resp-reg_C-effctor"/>
</dbReference>
<sequence length="385" mass="42655">MRKKLNDLPTFSGLLDKLYMGADESDPWHSFLTALIDILDLQYSTLMLRPPCAADSGLLFAAGGDETVPATMMDGADNSHYTDNYYTMDPLINLPVGKVVLMEDVIPRDQLVESDYYKLFLHPFSIAHIAGMDLLDDRGKRFCLRLTRGPQQPSFTAQEKAFMQLLAPHLCRAVSQGVRFRQLDSERQVYAQSISKRAIGIINLDKYGEILELNPAAQKILNDRDGLNLVHRSLQIRNGKLHEKLKQCIDEALNAKHEDVCLPINAIAIPRLSGKADYELVIKPLPVEKHIEAEGTARAMILIQDPEQSTDVSVRLVMHLYGLTMSEATLAIVLSTGKTMEEAASSLGVTKNTARAHLRAIFAKTGVTQQSMLVSLVLQSLASVS</sequence>
<dbReference type="SUPFAM" id="SSF46894">
    <property type="entry name" value="C-terminal effector domain of the bipartite response regulators"/>
    <property type="match status" value="1"/>
</dbReference>
<comment type="caution">
    <text evidence="2">The sequence shown here is derived from an EMBL/GenBank/DDBJ whole genome shotgun (WGS) entry which is preliminary data.</text>
</comment>
<name>A0ABW1YNE6_9GAMM</name>
<dbReference type="InterPro" id="IPR000792">
    <property type="entry name" value="Tscrpt_reg_LuxR_C"/>
</dbReference>
<feature type="domain" description="HTH luxR-type" evidence="1">
    <location>
        <begin position="320"/>
        <end position="377"/>
    </location>
</feature>
<dbReference type="RefSeq" id="WP_193193106.1">
    <property type="nucleotide sequence ID" value="NZ_JACZFR010000038.1"/>
</dbReference>
<gene>
    <name evidence="2" type="ORF">ACFQBM_13490</name>
</gene>
<proteinExistence type="predicted"/>
<reference evidence="3" key="1">
    <citation type="journal article" date="2019" name="Int. J. Syst. Evol. Microbiol.">
        <title>The Global Catalogue of Microorganisms (GCM) 10K type strain sequencing project: providing services to taxonomists for standard genome sequencing and annotation.</title>
        <authorList>
            <consortium name="The Broad Institute Genomics Platform"/>
            <consortium name="The Broad Institute Genome Sequencing Center for Infectious Disease"/>
            <person name="Wu L."/>
            <person name="Ma J."/>
        </authorList>
    </citation>
    <scope>NUCLEOTIDE SEQUENCE [LARGE SCALE GENOMIC DNA]</scope>
    <source>
        <strain evidence="3">CGMCC 1.13718</strain>
    </source>
</reference>
<organism evidence="2 3">
    <name type="scientific">Microbulbifer taiwanensis</name>
    <dbReference type="NCBI Taxonomy" id="986746"/>
    <lineage>
        <taxon>Bacteria</taxon>
        <taxon>Pseudomonadati</taxon>
        <taxon>Pseudomonadota</taxon>
        <taxon>Gammaproteobacteria</taxon>
        <taxon>Cellvibrionales</taxon>
        <taxon>Microbulbiferaceae</taxon>
        <taxon>Microbulbifer</taxon>
    </lineage>
</organism>
<dbReference type="Gene3D" id="1.10.10.10">
    <property type="entry name" value="Winged helix-like DNA-binding domain superfamily/Winged helix DNA-binding domain"/>
    <property type="match status" value="1"/>
</dbReference>
<dbReference type="EMBL" id="JBHSVR010000001">
    <property type="protein sequence ID" value="MFC6634308.1"/>
    <property type="molecule type" value="Genomic_DNA"/>
</dbReference>
<dbReference type="SMART" id="SM00421">
    <property type="entry name" value="HTH_LUXR"/>
    <property type="match status" value="1"/>
</dbReference>
<accession>A0ABW1YNE6</accession>
<keyword evidence="3" id="KW-1185">Reference proteome</keyword>
<evidence type="ECO:0000259" key="1">
    <source>
        <dbReference type="SMART" id="SM00421"/>
    </source>
</evidence>
<evidence type="ECO:0000313" key="2">
    <source>
        <dbReference type="EMBL" id="MFC6634308.1"/>
    </source>
</evidence>
<evidence type="ECO:0000313" key="3">
    <source>
        <dbReference type="Proteomes" id="UP001596425"/>
    </source>
</evidence>